<feature type="region of interest" description="Disordered" evidence="1">
    <location>
        <begin position="1"/>
        <end position="20"/>
    </location>
</feature>
<protein>
    <submittedName>
        <fullName evidence="2">Uncharacterized protein</fullName>
    </submittedName>
</protein>
<feature type="region of interest" description="Disordered" evidence="1">
    <location>
        <begin position="74"/>
        <end position="100"/>
    </location>
</feature>
<reference evidence="2 3" key="1">
    <citation type="submission" date="2020-08" db="EMBL/GenBank/DDBJ databases">
        <title>Genomic Encyclopedia of Type Strains, Phase IV (KMG-IV): sequencing the most valuable type-strain genomes for metagenomic binning, comparative biology and taxonomic classification.</title>
        <authorList>
            <person name="Goeker M."/>
        </authorList>
    </citation>
    <scope>NUCLEOTIDE SEQUENCE [LARGE SCALE GENOMIC DNA]</scope>
    <source>
        <strain evidence="2 3">DSM 100044</strain>
    </source>
</reference>
<proteinExistence type="predicted"/>
<dbReference type="RefSeq" id="WP_184056131.1">
    <property type="nucleotide sequence ID" value="NZ_JACIJK010000004.1"/>
</dbReference>
<keyword evidence="3" id="KW-1185">Reference proteome</keyword>
<comment type="caution">
    <text evidence="2">The sequence shown here is derived from an EMBL/GenBank/DDBJ whole genome shotgun (WGS) entry which is preliminary data.</text>
</comment>
<organism evidence="2 3">
    <name type="scientific">Sphingomonas aerophila</name>
    <dbReference type="NCBI Taxonomy" id="1344948"/>
    <lineage>
        <taxon>Bacteria</taxon>
        <taxon>Pseudomonadati</taxon>
        <taxon>Pseudomonadota</taxon>
        <taxon>Alphaproteobacteria</taxon>
        <taxon>Sphingomonadales</taxon>
        <taxon>Sphingomonadaceae</taxon>
        <taxon>Sphingomonas</taxon>
    </lineage>
</organism>
<accession>A0A7W9BCT6</accession>
<evidence type="ECO:0000313" key="3">
    <source>
        <dbReference type="Proteomes" id="UP000546200"/>
    </source>
</evidence>
<name>A0A7W9BCT6_9SPHN</name>
<feature type="compositionally biased region" description="Basic and acidic residues" evidence="1">
    <location>
        <begin position="79"/>
        <end position="100"/>
    </location>
</feature>
<sequence length="100" mass="10339">MAGAIAACGPTSQSSEVSAEAVAGPKLPCARGAASLAPVCTLTRERSGQGEIWTVRFPDGGFRRLRAEGNEIGAADGAEPLRSEGDDVVIGDEHYRLPDD</sequence>
<dbReference type="EMBL" id="JACIJK010000004">
    <property type="protein sequence ID" value="MBB5714629.1"/>
    <property type="molecule type" value="Genomic_DNA"/>
</dbReference>
<evidence type="ECO:0000256" key="1">
    <source>
        <dbReference type="SAM" id="MobiDB-lite"/>
    </source>
</evidence>
<dbReference type="Proteomes" id="UP000546200">
    <property type="component" value="Unassembled WGS sequence"/>
</dbReference>
<gene>
    <name evidence="2" type="ORF">FHS94_001465</name>
</gene>
<dbReference type="AlphaFoldDB" id="A0A7W9BCT6"/>
<evidence type="ECO:0000313" key="2">
    <source>
        <dbReference type="EMBL" id="MBB5714629.1"/>
    </source>
</evidence>